<dbReference type="PANTHER" id="PTHR30518">
    <property type="entry name" value="ENDOLYTIC MUREIN TRANSGLYCOSYLASE"/>
    <property type="match status" value="1"/>
</dbReference>
<evidence type="ECO:0000256" key="5">
    <source>
        <dbReference type="ARBA" id="ARBA00023239"/>
    </source>
</evidence>
<dbReference type="PANTHER" id="PTHR30518:SF2">
    <property type="entry name" value="ENDOLYTIC MUREIN TRANSGLYCOSYLASE"/>
    <property type="match status" value="1"/>
</dbReference>
<keyword evidence="1 7" id="KW-1003">Cell membrane</keyword>
<dbReference type="InterPro" id="IPR003770">
    <property type="entry name" value="MLTG-like"/>
</dbReference>
<dbReference type="HAMAP" id="MF_02065">
    <property type="entry name" value="MltG"/>
    <property type="match status" value="1"/>
</dbReference>
<evidence type="ECO:0000256" key="3">
    <source>
        <dbReference type="ARBA" id="ARBA00022989"/>
    </source>
</evidence>
<organism evidence="8 9">
    <name type="scientific">Clostridium acetireducens DSM 10703</name>
    <dbReference type="NCBI Taxonomy" id="1121290"/>
    <lineage>
        <taxon>Bacteria</taxon>
        <taxon>Bacillati</taxon>
        <taxon>Bacillota</taxon>
        <taxon>Clostridia</taxon>
        <taxon>Eubacteriales</taxon>
        <taxon>Clostridiaceae</taxon>
        <taxon>Clostridium</taxon>
    </lineage>
</organism>
<comment type="similarity">
    <text evidence="7">Belongs to the transglycosylase MltG family.</text>
</comment>
<dbReference type="EMBL" id="LZFO01000027">
    <property type="protein sequence ID" value="OFI05428.1"/>
    <property type="molecule type" value="Genomic_DNA"/>
</dbReference>
<gene>
    <name evidence="8" type="primary">yneA</name>
    <name evidence="7" type="synonym">mltG</name>
    <name evidence="8" type="ORF">CLOACE_17240</name>
</gene>
<proteinExistence type="inferred from homology"/>
<dbReference type="GO" id="GO:0009252">
    <property type="term" value="P:peptidoglycan biosynthetic process"/>
    <property type="evidence" value="ECO:0007669"/>
    <property type="project" value="UniProtKB-UniRule"/>
</dbReference>
<dbReference type="AlphaFoldDB" id="A0A1E8EXA3"/>
<comment type="caution">
    <text evidence="8">The sequence shown here is derived from an EMBL/GenBank/DDBJ whole genome shotgun (WGS) entry which is preliminary data.</text>
</comment>
<evidence type="ECO:0000256" key="6">
    <source>
        <dbReference type="ARBA" id="ARBA00023316"/>
    </source>
</evidence>
<evidence type="ECO:0000256" key="7">
    <source>
        <dbReference type="HAMAP-Rule" id="MF_02065"/>
    </source>
</evidence>
<dbReference type="OrthoDB" id="9814591at2"/>
<keyword evidence="8" id="KW-0132">Cell division</keyword>
<evidence type="ECO:0000313" key="9">
    <source>
        <dbReference type="Proteomes" id="UP000175744"/>
    </source>
</evidence>
<dbReference type="CDD" id="cd08010">
    <property type="entry name" value="MltG_like"/>
    <property type="match status" value="1"/>
</dbReference>
<evidence type="ECO:0000313" key="8">
    <source>
        <dbReference type="EMBL" id="OFI05428.1"/>
    </source>
</evidence>
<dbReference type="GO" id="GO:0051301">
    <property type="term" value="P:cell division"/>
    <property type="evidence" value="ECO:0007669"/>
    <property type="project" value="UniProtKB-KW"/>
</dbReference>
<feature type="transmembrane region" description="Helical" evidence="7">
    <location>
        <begin position="5"/>
        <end position="25"/>
    </location>
</feature>
<keyword evidence="5 7" id="KW-0456">Lyase</keyword>
<dbReference type="GO" id="GO:0008932">
    <property type="term" value="F:lytic endotransglycosylase activity"/>
    <property type="evidence" value="ECO:0007669"/>
    <property type="project" value="UniProtKB-UniRule"/>
</dbReference>
<dbReference type="RefSeq" id="WP_070110694.1">
    <property type="nucleotide sequence ID" value="NZ_LZFO01000027.1"/>
</dbReference>
<name>A0A1E8EXA3_9CLOT</name>
<comment type="catalytic activity">
    <reaction evidence="7">
        <text>a peptidoglycan chain = a peptidoglycan chain with N-acetyl-1,6-anhydromuramyl-[peptide] at the reducing end + a peptidoglycan chain with N-acetylglucosamine at the non-reducing end.</text>
        <dbReference type="EC" id="4.2.2.29"/>
    </reaction>
</comment>
<evidence type="ECO:0000256" key="4">
    <source>
        <dbReference type="ARBA" id="ARBA00023136"/>
    </source>
</evidence>
<dbReference type="Proteomes" id="UP000175744">
    <property type="component" value="Unassembled WGS sequence"/>
</dbReference>
<comment type="subcellular location">
    <subcellularLocation>
        <location evidence="7">Cell membrane</location>
        <topology evidence="7">Single-pass membrane protein</topology>
    </subcellularLocation>
</comment>
<dbReference type="GO" id="GO:0071555">
    <property type="term" value="P:cell wall organization"/>
    <property type="evidence" value="ECO:0007669"/>
    <property type="project" value="UniProtKB-KW"/>
</dbReference>
<keyword evidence="8" id="KW-0131">Cell cycle</keyword>
<protein>
    <recommendedName>
        <fullName evidence="7">Endolytic murein transglycosylase</fullName>
        <ecNumber evidence="7">4.2.2.29</ecNumber>
    </recommendedName>
    <alternativeName>
        <fullName evidence="7">Peptidoglycan lytic transglycosylase</fullName>
    </alternativeName>
    <alternativeName>
        <fullName evidence="7">Peptidoglycan polymerization terminase</fullName>
    </alternativeName>
</protein>
<dbReference type="EC" id="4.2.2.29" evidence="7"/>
<dbReference type="NCBIfam" id="TIGR00247">
    <property type="entry name" value="endolytic transglycosylase MltG"/>
    <property type="match status" value="1"/>
</dbReference>
<keyword evidence="9" id="KW-1185">Reference proteome</keyword>
<feature type="site" description="Important for catalytic activity" evidence="7">
    <location>
        <position position="223"/>
    </location>
</feature>
<keyword evidence="4 7" id="KW-0472">Membrane</keyword>
<accession>A0A1E8EXA3</accession>
<keyword evidence="6 7" id="KW-0961">Cell wall biogenesis/degradation</keyword>
<evidence type="ECO:0000256" key="2">
    <source>
        <dbReference type="ARBA" id="ARBA00022692"/>
    </source>
</evidence>
<reference evidence="8 9" key="1">
    <citation type="submission" date="2016-06" db="EMBL/GenBank/DDBJ databases">
        <title>Genome sequence of Clostridium acetireducens DSM 10703.</title>
        <authorList>
            <person name="Poehlein A."/>
            <person name="Fluechter S."/>
            <person name="Duerre P."/>
            <person name="Daniel R."/>
        </authorList>
    </citation>
    <scope>NUCLEOTIDE SEQUENCE [LARGE SCALE GENOMIC DNA]</scope>
    <source>
        <strain evidence="8 9">DSM 10703</strain>
    </source>
</reference>
<dbReference type="Pfam" id="PF02618">
    <property type="entry name" value="YceG"/>
    <property type="match status" value="1"/>
</dbReference>
<keyword evidence="3 7" id="KW-1133">Transmembrane helix</keyword>
<dbReference type="STRING" id="1121290.CLAOCE_17240"/>
<evidence type="ECO:0000256" key="1">
    <source>
        <dbReference type="ARBA" id="ARBA00022475"/>
    </source>
</evidence>
<sequence length="337" mass="39678">MKNKFLKIILFILLIFFSSISIYYYKLISHPFKINKNNIKIVVDKNDSLYGLIDKLEKNGHMHNKYFLKFYIKMNKLETNIRPGKYSFSNDISIKSFIKNLNEGIYSDNMIKITIPEGYTVENIANLLEKKNIVNKEEFLDTCKKYEVSYINDNEVNKKYLVEGYLYPDTYFFYEDMEPEDVIYSMLDRFNEIIQSIKNTSKINIEEKNINEIITMASIVENEAELDAERDKVASVFYNRLSKNIKLESCATVQYALGQHKEKLYYKDLKIKSPYNTYIVKGLPPGPICSPGRKSIEAALNPAKTEYLYFVSKNDKTHFFTKDYKEFLKVKSKTQQY</sequence>
<dbReference type="GO" id="GO:0005886">
    <property type="term" value="C:plasma membrane"/>
    <property type="evidence" value="ECO:0007669"/>
    <property type="project" value="UniProtKB-SubCell"/>
</dbReference>
<dbReference type="Gene3D" id="3.30.1490.480">
    <property type="entry name" value="Endolytic murein transglycosylase"/>
    <property type="match status" value="2"/>
</dbReference>
<comment type="function">
    <text evidence="7">Functions as a peptidoglycan terminase that cleaves nascent peptidoglycan strands endolytically to terminate their elongation.</text>
</comment>
<keyword evidence="2 7" id="KW-0812">Transmembrane</keyword>
<dbReference type="PATRIC" id="fig|1121290.3.peg.1715"/>